<keyword evidence="4" id="KW-1185">Reference proteome</keyword>
<dbReference type="Proteomes" id="UP000198211">
    <property type="component" value="Unassembled WGS sequence"/>
</dbReference>
<dbReference type="OrthoDB" id="129349at2759"/>
<protein>
    <recommendedName>
        <fullName evidence="2">DUF6818 domain-containing protein</fullName>
    </recommendedName>
</protein>
<dbReference type="InterPro" id="IPR049203">
    <property type="entry name" value="DUF6818"/>
</dbReference>
<evidence type="ECO:0000259" key="2">
    <source>
        <dbReference type="Pfam" id="PF20681"/>
    </source>
</evidence>
<organism evidence="3 4">
    <name type="scientific">Phytophthora megakarya</name>
    <dbReference type="NCBI Taxonomy" id="4795"/>
    <lineage>
        <taxon>Eukaryota</taxon>
        <taxon>Sar</taxon>
        <taxon>Stramenopiles</taxon>
        <taxon>Oomycota</taxon>
        <taxon>Peronosporomycetes</taxon>
        <taxon>Peronosporales</taxon>
        <taxon>Peronosporaceae</taxon>
        <taxon>Phytophthora</taxon>
    </lineage>
</organism>
<proteinExistence type="predicted"/>
<evidence type="ECO:0000313" key="4">
    <source>
        <dbReference type="Proteomes" id="UP000198211"/>
    </source>
</evidence>
<comment type="caution">
    <text evidence="3">The sequence shown here is derived from an EMBL/GenBank/DDBJ whole genome shotgun (WGS) entry which is preliminary data.</text>
</comment>
<dbReference type="EMBL" id="NBNE01000637">
    <property type="protein sequence ID" value="OWZ18132.1"/>
    <property type="molecule type" value="Genomic_DNA"/>
</dbReference>
<evidence type="ECO:0000313" key="3">
    <source>
        <dbReference type="EMBL" id="OWZ18132.1"/>
    </source>
</evidence>
<dbReference type="PANTHER" id="PTHR34409">
    <property type="entry name" value="SET DOMAIN-CONTAINING PROTEIN"/>
    <property type="match status" value="1"/>
</dbReference>
<dbReference type="PANTHER" id="PTHR34409:SF1">
    <property type="entry name" value="MYB-LIKE DOMAIN-CONTAINING PROTEIN"/>
    <property type="match status" value="1"/>
</dbReference>
<reference evidence="4" key="1">
    <citation type="submission" date="2017-03" db="EMBL/GenBank/DDBJ databases">
        <title>Phytopthora megakarya and P. palmivora, two closely related causual agents of cacao black pod achieved similar genome size and gene model numbers by different mechanisms.</title>
        <authorList>
            <person name="Ali S."/>
            <person name="Shao J."/>
            <person name="Larry D.J."/>
            <person name="Kronmiller B."/>
            <person name="Shen D."/>
            <person name="Strem M.D."/>
            <person name="Melnick R.L."/>
            <person name="Guiltinan M.J."/>
            <person name="Tyler B.M."/>
            <person name="Meinhardt L.W."/>
            <person name="Bailey B.A."/>
        </authorList>
    </citation>
    <scope>NUCLEOTIDE SEQUENCE [LARGE SCALE GENOMIC DNA]</scope>
    <source>
        <strain evidence="4">zdho120</strain>
    </source>
</reference>
<accession>A0A225WKP4</accession>
<sequence>MPQIHKRNVVNYSMEDIERLLDLLNTVLPLGKAEWERVAMSFNTNRARGTCERDVESLRRKFKNLYGTRKPTGTGDMPPLIRKAKEVKQAIEDKASVLEMDDEADVDEAKPMIPDFSFDPDFLDEERGEPGDTTDVGVSVADTDGADPPGDDEESIFFTANQGTFQELLASPLVRDEAEDTAAPLRQLTARPTRSNVKAPVLRQQSKRVHVPGSRDDKEAKKYKGLLSYSNRLGGDDLYAFRDTVAAKRVREEDADTVEASYAKAKRIRAMKATTALKKKLTNIEHTTSNTSLFETILLLREENERKAEARREEEEQRRREERASTEARLAAEKAEAEERRRQERLEMEDRARRDREEARERMQEMLLLIKTLSKND</sequence>
<dbReference type="Pfam" id="PF20681">
    <property type="entry name" value="DUF6818"/>
    <property type="match status" value="1"/>
</dbReference>
<dbReference type="AlphaFoldDB" id="A0A225WKP4"/>
<feature type="region of interest" description="Disordered" evidence="1">
    <location>
        <begin position="306"/>
        <end position="359"/>
    </location>
</feature>
<name>A0A225WKP4_9STRA</name>
<feature type="domain" description="DUF6818" evidence="2">
    <location>
        <begin position="29"/>
        <end position="108"/>
    </location>
</feature>
<gene>
    <name evidence="3" type="ORF">PHMEG_0007836</name>
</gene>
<evidence type="ECO:0000256" key="1">
    <source>
        <dbReference type="SAM" id="MobiDB-lite"/>
    </source>
</evidence>